<sequence>MSTSSLRSVGEETRKGGAAVQASRRATAVRFAPPPLSSAAMSAKANSGSVSHSQQAMARPATASGARPGSAAGPRCRTSAGRLREPGPKATRRNWGWTGSVVAKEKGSSNPVAAKTHSRSSSAPRRLPPSEEKAKPQPKKGSKIMTASRTETNPATPPKTEMEGSRSPPDIARKNTKAPNCVSLKNMDMEVMGYRGDAEVAAVEALKEAFAAEILLRCLSAFAELTSAAAKYSPQETVDKFLALHTALTSSNAAVPATTSKASTQGIGCAPREEMRAWLLGHVERLHDGDVAGTLGQLKRMND</sequence>
<evidence type="ECO:0000313" key="5">
    <source>
        <dbReference type="Proteomes" id="UP000004995"/>
    </source>
</evidence>
<reference evidence="4" key="3">
    <citation type="submission" date="2018-08" db="UniProtKB">
        <authorList>
            <consortium name="EnsemblPlants"/>
        </authorList>
    </citation>
    <scope>IDENTIFICATION</scope>
    <source>
        <strain evidence="4">Yugu1</strain>
    </source>
</reference>
<evidence type="ECO:0000259" key="2">
    <source>
        <dbReference type="Pfam" id="PF21647"/>
    </source>
</evidence>
<name>K3ZMJ7_SETIT</name>
<dbReference type="Gramene" id="KQK93710">
    <property type="protein sequence ID" value="KQK93710"/>
    <property type="gene ID" value="SETIT_027815mg"/>
</dbReference>
<dbReference type="STRING" id="4555.K3ZMJ7"/>
<gene>
    <name evidence="3" type="ORF">SETIT_8G043400v2</name>
</gene>
<organism evidence="4 5">
    <name type="scientific">Setaria italica</name>
    <name type="common">Foxtail millet</name>
    <name type="synonym">Panicum italicum</name>
    <dbReference type="NCBI Taxonomy" id="4555"/>
    <lineage>
        <taxon>Eukaryota</taxon>
        <taxon>Viridiplantae</taxon>
        <taxon>Streptophyta</taxon>
        <taxon>Embryophyta</taxon>
        <taxon>Tracheophyta</taxon>
        <taxon>Spermatophyta</taxon>
        <taxon>Magnoliopsida</taxon>
        <taxon>Liliopsida</taxon>
        <taxon>Poales</taxon>
        <taxon>Poaceae</taxon>
        <taxon>PACMAD clade</taxon>
        <taxon>Panicoideae</taxon>
        <taxon>Panicodae</taxon>
        <taxon>Paniceae</taxon>
        <taxon>Cenchrinae</taxon>
        <taxon>Setaria</taxon>
    </lineage>
</organism>
<dbReference type="OMA" id="WGCTGSP"/>
<dbReference type="EMBL" id="CM003535">
    <property type="protein sequence ID" value="RCV37195.1"/>
    <property type="molecule type" value="Genomic_DNA"/>
</dbReference>
<protein>
    <recommendedName>
        <fullName evidence="2">DUF6857 domain-containing protein</fullName>
    </recommendedName>
</protein>
<dbReference type="EnsemblPlants" id="KQK93710">
    <property type="protein sequence ID" value="KQK93710"/>
    <property type="gene ID" value="SETIT_027815mg"/>
</dbReference>
<dbReference type="Pfam" id="PF21647">
    <property type="entry name" value="DUF6857"/>
    <property type="match status" value="1"/>
</dbReference>
<dbReference type="EMBL" id="AGNK02004641">
    <property type="status" value="NOT_ANNOTATED_CDS"/>
    <property type="molecule type" value="Genomic_DNA"/>
</dbReference>
<keyword evidence="5" id="KW-1185">Reference proteome</keyword>
<feature type="compositionally biased region" description="Low complexity" evidence="1">
    <location>
        <begin position="60"/>
        <end position="75"/>
    </location>
</feature>
<dbReference type="InterPro" id="IPR010341">
    <property type="entry name" value="DUF936_pln"/>
</dbReference>
<feature type="domain" description="DUF6857" evidence="2">
    <location>
        <begin position="183"/>
        <end position="264"/>
    </location>
</feature>
<evidence type="ECO:0000313" key="4">
    <source>
        <dbReference type="EnsemblPlants" id="KQK93710"/>
    </source>
</evidence>
<feature type="region of interest" description="Disordered" evidence="1">
    <location>
        <begin position="1"/>
        <end position="176"/>
    </location>
</feature>
<proteinExistence type="predicted"/>
<evidence type="ECO:0000313" key="3">
    <source>
        <dbReference type="EMBL" id="RCV37195.1"/>
    </source>
</evidence>
<dbReference type="PANTHER" id="PTHR31928:SF17">
    <property type="entry name" value="OS11G0265300 PROTEIN"/>
    <property type="match status" value="1"/>
</dbReference>
<dbReference type="HOGENOM" id="CLU_055724_0_0_1"/>
<dbReference type="AlphaFoldDB" id="K3ZMJ7"/>
<feature type="compositionally biased region" description="Polar residues" evidence="1">
    <location>
        <begin position="145"/>
        <end position="154"/>
    </location>
</feature>
<evidence type="ECO:0000256" key="1">
    <source>
        <dbReference type="SAM" id="MobiDB-lite"/>
    </source>
</evidence>
<dbReference type="OrthoDB" id="1908057at2759"/>
<dbReference type="FunCoup" id="K3ZMJ7">
    <property type="interactions" value="646"/>
</dbReference>
<dbReference type="eggNOG" id="ENOG502QV4V">
    <property type="taxonomic scope" value="Eukaryota"/>
</dbReference>
<dbReference type="Proteomes" id="UP000004995">
    <property type="component" value="Unassembled WGS sequence"/>
</dbReference>
<feature type="compositionally biased region" description="Polar residues" evidence="1">
    <location>
        <begin position="46"/>
        <end position="56"/>
    </location>
</feature>
<dbReference type="PANTHER" id="PTHR31928">
    <property type="entry name" value="EXPRESSED PROTEIN"/>
    <property type="match status" value="1"/>
</dbReference>
<reference evidence="3 5" key="1">
    <citation type="journal article" date="2012" name="Nat. Biotechnol.">
        <title>Reference genome sequence of the model plant Setaria.</title>
        <authorList>
            <person name="Bennetzen J.L."/>
            <person name="Schmutz J."/>
            <person name="Wang H."/>
            <person name="Percifield R."/>
            <person name="Hawkins J."/>
            <person name="Pontaroli A.C."/>
            <person name="Estep M."/>
            <person name="Feng L."/>
            <person name="Vaughn J.N."/>
            <person name="Grimwood J."/>
            <person name="Jenkins J."/>
            <person name="Barry K."/>
            <person name="Lindquist E."/>
            <person name="Hellsten U."/>
            <person name="Deshpande S."/>
            <person name="Wang X."/>
            <person name="Wu X."/>
            <person name="Mitros T."/>
            <person name="Triplett J."/>
            <person name="Yang X."/>
            <person name="Ye C.Y."/>
            <person name="Mauro-Herrera M."/>
            <person name="Wang L."/>
            <person name="Li P."/>
            <person name="Sharma M."/>
            <person name="Sharma R."/>
            <person name="Ronald P.C."/>
            <person name="Panaud O."/>
            <person name="Kellogg E.A."/>
            <person name="Brutnell T.P."/>
            <person name="Doust A.N."/>
            <person name="Tuskan G.A."/>
            <person name="Rokhsar D."/>
            <person name="Devos K.M."/>
        </authorList>
    </citation>
    <scope>NUCLEOTIDE SEQUENCE [LARGE SCALE GENOMIC DNA]</scope>
    <source>
        <strain evidence="5">cv. Yugu1</strain>
        <strain evidence="3">Yugu1</strain>
    </source>
</reference>
<reference evidence="3" key="2">
    <citation type="submission" date="2015-07" db="EMBL/GenBank/DDBJ databases">
        <authorList>
            <person name="Noorani M."/>
        </authorList>
    </citation>
    <scope>NUCLEOTIDE SEQUENCE</scope>
    <source>
        <strain evidence="3">Yugu1</strain>
    </source>
</reference>
<dbReference type="InterPro" id="IPR049172">
    <property type="entry name" value="DUF6857_pln"/>
</dbReference>
<accession>K3ZMJ7</accession>